<dbReference type="Proteomes" id="UP000327157">
    <property type="component" value="Chromosome 17"/>
</dbReference>
<reference evidence="2" key="2">
    <citation type="submission" date="2019-10" db="EMBL/GenBank/DDBJ databases">
        <title>A de novo genome assembly of a pear dwarfing rootstock.</title>
        <authorList>
            <person name="Wang F."/>
            <person name="Wang J."/>
            <person name="Li S."/>
            <person name="Zhang Y."/>
            <person name="Fang M."/>
            <person name="Ma L."/>
            <person name="Zhao Y."/>
            <person name="Jiang S."/>
        </authorList>
    </citation>
    <scope>NUCLEOTIDE SEQUENCE [LARGE SCALE GENOMIC DNA]</scope>
</reference>
<proteinExistence type="predicted"/>
<organism evidence="1 2">
    <name type="scientific">Pyrus ussuriensis x Pyrus communis</name>
    <dbReference type="NCBI Taxonomy" id="2448454"/>
    <lineage>
        <taxon>Eukaryota</taxon>
        <taxon>Viridiplantae</taxon>
        <taxon>Streptophyta</taxon>
        <taxon>Embryophyta</taxon>
        <taxon>Tracheophyta</taxon>
        <taxon>Spermatophyta</taxon>
        <taxon>Magnoliopsida</taxon>
        <taxon>eudicotyledons</taxon>
        <taxon>Gunneridae</taxon>
        <taxon>Pentapetalae</taxon>
        <taxon>rosids</taxon>
        <taxon>fabids</taxon>
        <taxon>Rosales</taxon>
        <taxon>Rosaceae</taxon>
        <taxon>Amygdaloideae</taxon>
        <taxon>Maleae</taxon>
        <taxon>Pyrus</taxon>
    </lineage>
</organism>
<reference evidence="1 2" key="1">
    <citation type="submission" date="2019-09" db="EMBL/GenBank/DDBJ databases">
        <authorList>
            <person name="Ou C."/>
        </authorList>
    </citation>
    <scope>NUCLEOTIDE SEQUENCE [LARGE SCALE GENOMIC DNA]</scope>
    <source>
        <strain evidence="1">S2</strain>
        <tissue evidence="1">Leaf</tissue>
    </source>
</reference>
<comment type="caution">
    <text evidence="1">The sequence shown here is derived from an EMBL/GenBank/DDBJ whole genome shotgun (WGS) entry which is preliminary data.</text>
</comment>
<reference evidence="1 2" key="3">
    <citation type="submission" date="2019-11" db="EMBL/GenBank/DDBJ databases">
        <title>A de novo genome assembly of a pear dwarfing rootstock.</title>
        <authorList>
            <person name="Wang F."/>
            <person name="Wang J."/>
            <person name="Li S."/>
            <person name="Zhang Y."/>
            <person name="Fang M."/>
            <person name="Ma L."/>
            <person name="Zhao Y."/>
            <person name="Jiang S."/>
        </authorList>
    </citation>
    <scope>NUCLEOTIDE SEQUENCE [LARGE SCALE GENOMIC DNA]</scope>
    <source>
        <strain evidence="1">S2</strain>
        <tissue evidence="1">Leaf</tissue>
    </source>
</reference>
<sequence>MDLRNVGNEAYAHSVLLLNSNGMDVFYRGTSLTYKVIGAVFDFYFYAGPTPLGVVDQYMAFIGRPARMPYWSPGMFCFLPSALPSLTCSVIPTSSFRLKALDVYISSGASFPPTLQLFF</sequence>
<evidence type="ECO:0000313" key="2">
    <source>
        <dbReference type="Proteomes" id="UP000327157"/>
    </source>
</evidence>
<gene>
    <name evidence="1" type="ORF">D8674_020004</name>
</gene>
<dbReference type="SUPFAM" id="SSF74650">
    <property type="entry name" value="Galactose mutarotase-like"/>
    <property type="match status" value="1"/>
</dbReference>
<protein>
    <submittedName>
        <fullName evidence="1">Uncharacterized protein</fullName>
    </submittedName>
</protein>
<dbReference type="EMBL" id="SMOL01000487">
    <property type="protein sequence ID" value="KAB2611972.1"/>
    <property type="molecule type" value="Genomic_DNA"/>
</dbReference>
<dbReference type="GO" id="GO:0004553">
    <property type="term" value="F:hydrolase activity, hydrolyzing O-glycosyl compounds"/>
    <property type="evidence" value="ECO:0007669"/>
    <property type="project" value="TreeGrafter"/>
</dbReference>
<dbReference type="GO" id="GO:0005975">
    <property type="term" value="P:carbohydrate metabolic process"/>
    <property type="evidence" value="ECO:0007669"/>
    <property type="project" value="InterPro"/>
</dbReference>
<dbReference type="InterPro" id="IPR011013">
    <property type="entry name" value="Gal_mutarotase_sf_dom"/>
</dbReference>
<name>A0A5N5GEQ0_9ROSA</name>
<dbReference type="PANTHER" id="PTHR22762">
    <property type="entry name" value="ALPHA-GLUCOSIDASE"/>
    <property type="match status" value="1"/>
</dbReference>
<dbReference type="GO" id="GO:0030246">
    <property type="term" value="F:carbohydrate binding"/>
    <property type="evidence" value="ECO:0007669"/>
    <property type="project" value="InterPro"/>
</dbReference>
<accession>A0A5N5GEQ0</accession>
<dbReference type="AlphaFoldDB" id="A0A5N5GEQ0"/>
<keyword evidence="2" id="KW-1185">Reference proteome</keyword>
<dbReference type="CDD" id="cd14752">
    <property type="entry name" value="GH31_N"/>
    <property type="match status" value="1"/>
</dbReference>
<dbReference type="PANTHER" id="PTHR22762:SF127">
    <property type="entry name" value="ALPHA-XYLOSIDASE 1-RELATED"/>
    <property type="match status" value="1"/>
</dbReference>
<dbReference type="OrthoDB" id="5839090at2759"/>
<dbReference type="Gene3D" id="2.60.40.1760">
    <property type="entry name" value="glycosyl hydrolase (family 31)"/>
    <property type="match status" value="1"/>
</dbReference>
<evidence type="ECO:0000313" key="1">
    <source>
        <dbReference type="EMBL" id="KAB2611972.1"/>
    </source>
</evidence>